<sequence>MLSIEEKRVYGDRDEATEAYVSSPMGVVRVRIAGDNVGEFSLCARCDARDVAASDGRVAVATDEDALVLASEESDEPTFAETGFGPAVAVGYVDERLVAAGPDGRVARLEANGKWTVLEPKGGDERRTATIDEVRAIDGDLVGTDDGVYRVHGDELEHAGLSDVRDVGAAGVPLAATGDGLYKLGNGWMKIYERPFDAVAADSRSSPGSLSRAHAVSDRSVYEYVDEEWREDETRANADDRIVAIDYDGYLYAVTETGTVEIAGDGEWRGRSIGVRDVTGLAVLR</sequence>
<evidence type="ECO:0000313" key="2">
    <source>
        <dbReference type="EMBL" id="SDR32449.1"/>
    </source>
</evidence>
<feature type="domain" description="HVO-0234-like beta-propeller" evidence="1">
    <location>
        <begin position="3"/>
        <end position="283"/>
    </location>
</feature>
<name>A0A1H1I4E3_NATTX</name>
<gene>
    <name evidence="2" type="ORF">SAMN04489842_3307</name>
</gene>
<dbReference type="Proteomes" id="UP000198848">
    <property type="component" value="Unassembled WGS sequence"/>
</dbReference>
<dbReference type="AlphaFoldDB" id="A0A1H1I4E3"/>
<accession>A0A1H1I4E3</accession>
<reference evidence="3" key="1">
    <citation type="submission" date="2016-10" db="EMBL/GenBank/DDBJ databases">
        <authorList>
            <person name="Varghese N."/>
            <person name="Submissions S."/>
        </authorList>
    </citation>
    <scope>NUCLEOTIDE SEQUENCE [LARGE SCALE GENOMIC DNA]</scope>
    <source>
        <strain evidence="3">DSM 24767</strain>
    </source>
</reference>
<dbReference type="Pfam" id="PF23366">
    <property type="entry name" value="Beta-prop_HVO_0234"/>
    <property type="match status" value="1"/>
</dbReference>
<evidence type="ECO:0000259" key="1">
    <source>
        <dbReference type="Pfam" id="PF23366"/>
    </source>
</evidence>
<dbReference type="EMBL" id="FNLC01000003">
    <property type="protein sequence ID" value="SDR32449.1"/>
    <property type="molecule type" value="Genomic_DNA"/>
</dbReference>
<evidence type="ECO:0000313" key="3">
    <source>
        <dbReference type="Proteomes" id="UP000198848"/>
    </source>
</evidence>
<dbReference type="OrthoDB" id="213812at2157"/>
<dbReference type="STRING" id="1095778.SAMN04489842_3307"/>
<keyword evidence="3" id="KW-1185">Reference proteome</keyword>
<protein>
    <recommendedName>
        <fullName evidence="1">HVO-0234-like beta-propeller domain-containing protein</fullName>
    </recommendedName>
</protein>
<dbReference type="RefSeq" id="WP_090384093.1">
    <property type="nucleotide sequence ID" value="NZ_FNLC01000003.1"/>
</dbReference>
<dbReference type="InterPro" id="IPR056505">
    <property type="entry name" value="Beta-prop_HVO_0234"/>
</dbReference>
<proteinExistence type="predicted"/>
<organism evidence="2 3">
    <name type="scientific">Natronobacterium texcoconense</name>
    <dbReference type="NCBI Taxonomy" id="1095778"/>
    <lineage>
        <taxon>Archaea</taxon>
        <taxon>Methanobacteriati</taxon>
        <taxon>Methanobacteriota</taxon>
        <taxon>Stenosarchaea group</taxon>
        <taxon>Halobacteria</taxon>
        <taxon>Halobacteriales</taxon>
        <taxon>Natrialbaceae</taxon>
        <taxon>Natronobacterium</taxon>
    </lineage>
</organism>